<feature type="chain" id="PRO_5027929124" description="Porin" evidence="1">
    <location>
        <begin position="22"/>
        <end position="239"/>
    </location>
</feature>
<dbReference type="AlphaFoldDB" id="A0A7C1VPI0"/>
<name>A0A7C1VPI0_9GAMM</name>
<evidence type="ECO:0000313" key="2">
    <source>
        <dbReference type="EMBL" id="HEC73442.1"/>
    </source>
</evidence>
<proteinExistence type="predicted"/>
<organism evidence="2">
    <name type="scientific">Methylophaga aminisulfidivorans</name>
    <dbReference type="NCBI Taxonomy" id="230105"/>
    <lineage>
        <taxon>Bacteria</taxon>
        <taxon>Pseudomonadati</taxon>
        <taxon>Pseudomonadota</taxon>
        <taxon>Gammaproteobacteria</taxon>
        <taxon>Thiotrichales</taxon>
        <taxon>Piscirickettsiaceae</taxon>
        <taxon>Methylophaga</taxon>
    </lineage>
</organism>
<evidence type="ECO:0000256" key="1">
    <source>
        <dbReference type="SAM" id="SignalP"/>
    </source>
</evidence>
<dbReference type="Proteomes" id="UP000886384">
    <property type="component" value="Unassembled WGS sequence"/>
</dbReference>
<reference evidence="2" key="1">
    <citation type="journal article" date="2020" name="mSystems">
        <title>Genome- and Community-Level Interaction Insights into Carbon Utilization and Element Cycling Functions of Hydrothermarchaeota in Hydrothermal Sediment.</title>
        <authorList>
            <person name="Zhou Z."/>
            <person name="Liu Y."/>
            <person name="Xu W."/>
            <person name="Pan J."/>
            <person name="Luo Z.H."/>
            <person name="Li M."/>
        </authorList>
    </citation>
    <scope>NUCLEOTIDE SEQUENCE [LARGE SCALE GENOMIC DNA]</scope>
    <source>
        <strain evidence="2">HyVt-380</strain>
    </source>
</reference>
<feature type="signal peptide" evidence="1">
    <location>
        <begin position="1"/>
        <end position="21"/>
    </location>
</feature>
<evidence type="ECO:0008006" key="3">
    <source>
        <dbReference type="Google" id="ProtNLM"/>
    </source>
</evidence>
<comment type="caution">
    <text evidence="2">The sequence shown here is derived from an EMBL/GenBank/DDBJ whole genome shotgun (WGS) entry which is preliminary data.</text>
</comment>
<accession>A0A7C1VPI0</accession>
<dbReference type="NCBIfam" id="TIGR02001">
    <property type="entry name" value="gcw_chp"/>
    <property type="match status" value="1"/>
</dbReference>
<gene>
    <name evidence="2" type="ORF">ENI26_03600</name>
</gene>
<keyword evidence="1" id="KW-0732">Signal</keyword>
<dbReference type="Pfam" id="PF09694">
    <property type="entry name" value="Gcw_chp"/>
    <property type="match status" value="1"/>
</dbReference>
<protein>
    <recommendedName>
        <fullName evidence="3">Porin</fullName>
    </recommendedName>
</protein>
<dbReference type="InterPro" id="IPR010239">
    <property type="entry name" value="CHP02001"/>
</dbReference>
<sequence length="239" mass="26214">MKTTKYLIAFSVMLASSSAFAWQSEDDQHATSASVALGSDYVWRGYSQTDNEPALSGSFDYQHASGVYAGAWASNVDFEINNDQAHIEMDVYAGVAGEFSDTDISYDLGVLRYVYPGTDGGNWNEIYASLSYSFFSLGVAHSDDVYNSNDRGTYYSIGFEYPMLAGINFETTFGYYNYDRDVFGRGNPDSAKDMNIGISKDLAGLNISLNYINSDDDAGEIYGDSITDGRVVFAVSKSM</sequence>
<dbReference type="EMBL" id="DRHY01000081">
    <property type="protein sequence ID" value="HEC73442.1"/>
    <property type="molecule type" value="Genomic_DNA"/>
</dbReference>